<sequence>MRIHYTKDSLYKEVVRIKSFFNLSEAEYSFDLIDLCVQKGLLIKSIPFKTKGLRGMACIGESKSTDVVLLNNTRNREERNFDCGHEIMHLSLHREIGSKSFNCFDNVAPTQDSFLEWHANEGSAEMFVPYKALLPIIESKLDEINTVNEFEHFKEFLSFHFKVPEIVITYRLENLRYEIHQYNNGVSLEEIELLSNNQLKERNIDIKSLNQLFQEKR</sequence>
<proteinExistence type="predicted"/>
<dbReference type="RefSeq" id="WP_115482207.1">
    <property type="nucleotide sequence ID" value="NZ_QRCT01000033.1"/>
</dbReference>
<accession>A0A371AUE0</accession>
<dbReference type="PANTHER" id="PTHR43236:SF1">
    <property type="entry name" value="BLL7220 PROTEIN"/>
    <property type="match status" value="1"/>
</dbReference>
<dbReference type="InterPro" id="IPR010359">
    <property type="entry name" value="IrrE_HExxH"/>
</dbReference>
<organism evidence="2 3">
    <name type="scientific">Anaerosacchariphilus polymeriproducens</name>
    <dbReference type="NCBI Taxonomy" id="1812858"/>
    <lineage>
        <taxon>Bacteria</taxon>
        <taxon>Bacillati</taxon>
        <taxon>Bacillota</taxon>
        <taxon>Clostridia</taxon>
        <taxon>Lachnospirales</taxon>
        <taxon>Lachnospiraceae</taxon>
        <taxon>Anaerosacchariphilus</taxon>
    </lineage>
</organism>
<dbReference type="InterPro" id="IPR052345">
    <property type="entry name" value="Rad_response_metalloprotease"/>
</dbReference>
<comment type="caution">
    <text evidence="2">The sequence shown here is derived from an EMBL/GenBank/DDBJ whole genome shotgun (WGS) entry which is preliminary data.</text>
</comment>
<dbReference type="Proteomes" id="UP000255036">
    <property type="component" value="Unassembled WGS sequence"/>
</dbReference>
<keyword evidence="3" id="KW-1185">Reference proteome</keyword>
<evidence type="ECO:0000313" key="3">
    <source>
        <dbReference type="Proteomes" id="UP000255036"/>
    </source>
</evidence>
<name>A0A371AUE0_9FIRM</name>
<reference evidence="2 3" key="1">
    <citation type="submission" date="2018-07" db="EMBL/GenBank/DDBJ databases">
        <title>Anaerosacharophilus polymeroproducens gen. nov. sp. nov., an anaerobic bacterium isolated from salt field.</title>
        <authorList>
            <person name="Kim W."/>
            <person name="Yang S.-H."/>
            <person name="Oh J."/>
            <person name="Lee J.-H."/>
            <person name="Kwon K.K."/>
        </authorList>
    </citation>
    <scope>NUCLEOTIDE SEQUENCE [LARGE SCALE GENOMIC DNA]</scope>
    <source>
        <strain evidence="2 3">MCWD5</strain>
    </source>
</reference>
<dbReference type="AlphaFoldDB" id="A0A371AUE0"/>
<evidence type="ECO:0000313" key="2">
    <source>
        <dbReference type="EMBL" id="RDU23186.1"/>
    </source>
</evidence>
<dbReference type="Gene3D" id="1.10.10.2910">
    <property type="match status" value="1"/>
</dbReference>
<gene>
    <name evidence="2" type="ORF">DWV06_10825</name>
</gene>
<evidence type="ECO:0000259" key="1">
    <source>
        <dbReference type="Pfam" id="PF06114"/>
    </source>
</evidence>
<protein>
    <submittedName>
        <fullName evidence="2">ImmA/IrrE family metallo-endopeptidase</fullName>
    </submittedName>
</protein>
<dbReference type="PANTHER" id="PTHR43236">
    <property type="entry name" value="ANTITOXIN HIGA1"/>
    <property type="match status" value="1"/>
</dbReference>
<feature type="domain" description="IrrE N-terminal-like" evidence="1">
    <location>
        <begin position="39"/>
        <end position="172"/>
    </location>
</feature>
<dbReference type="OrthoDB" id="9816277at2"/>
<dbReference type="EMBL" id="QRCT01000033">
    <property type="protein sequence ID" value="RDU23186.1"/>
    <property type="molecule type" value="Genomic_DNA"/>
</dbReference>
<dbReference type="Pfam" id="PF06114">
    <property type="entry name" value="Peptidase_M78"/>
    <property type="match status" value="1"/>
</dbReference>